<reference evidence="2 3" key="1">
    <citation type="submission" date="2024-02" db="EMBL/GenBank/DDBJ databases">
        <title>Chromosome-scale genome assembly of the rough periwinkle Littorina saxatilis.</title>
        <authorList>
            <person name="De Jode A."/>
            <person name="Faria R."/>
            <person name="Formenti G."/>
            <person name="Sims Y."/>
            <person name="Smith T.P."/>
            <person name="Tracey A."/>
            <person name="Wood J.M.D."/>
            <person name="Zagrodzka Z.B."/>
            <person name="Johannesson K."/>
            <person name="Butlin R.K."/>
            <person name="Leder E.H."/>
        </authorList>
    </citation>
    <scope>NUCLEOTIDE SEQUENCE [LARGE SCALE GENOMIC DNA]</scope>
    <source>
        <strain evidence="2">Snail1</strain>
        <tissue evidence="2">Muscle</tissue>
    </source>
</reference>
<feature type="region of interest" description="Disordered" evidence="1">
    <location>
        <begin position="1"/>
        <end position="69"/>
    </location>
</feature>
<keyword evidence="3" id="KW-1185">Reference proteome</keyword>
<name>A0AAN9G5W9_9CAEN</name>
<sequence length="69" mass="8014">MTRRNRHQLRRRSRQQQHQSDVPRSSATLPATEERIPDQEPLDLTPAFGGDAARTRSGRIVKPRERLDL</sequence>
<evidence type="ECO:0000256" key="1">
    <source>
        <dbReference type="SAM" id="MobiDB-lite"/>
    </source>
</evidence>
<evidence type="ECO:0000313" key="3">
    <source>
        <dbReference type="Proteomes" id="UP001374579"/>
    </source>
</evidence>
<evidence type="ECO:0000313" key="2">
    <source>
        <dbReference type="EMBL" id="KAK7096526.1"/>
    </source>
</evidence>
<dbReference type="EMBL" id="JBAMIC010000014">
    <property type="protein sequence ID" value="KAK7096526.1"/>
    <property type="molecule type" value="Genomic_DNA"/>
</dbReference>
<proteinExistence type="predicted"/>
<comment type="caution">
    <text evidence="2">The sequence shown here is derived from an EMBL/GenBank/DDBJ whole genome shotgun (WGS) entry which is preliminary data.</text>
</comment>
<dbReference type="AlphaFoldDB" id="A0AAN9G5W9"/>
<organism evidence="2 3">
    <name type="scientific">Littorina saxatilis</name>
    <dbReference type="NCBI Taxonomy" id="31220"/>
    <lineage>
        <taxon>Eukaryota</taxon>
        <taxon>Metazoa</taxon>
        <taxon>Spiralia</taxon>
        <taxon>Lophotrochozoa</taxon>
        <taxon>Mollusca</taxon>
        <taxon>Gastropoda</taxon>
        <taxon>Caenogastropoda</taxon>
        <taxon>Littorinimorpha</taxon>
        <taxon>Littorinoidea</taxon>
        <taxon>Littorinidae</taxon>
        <taxon>Littorina</taxon>
    </lineage>
</organism>
<protein>
    <submittedName>
        <fullName evidence="2">Uncharacterized protein</fullName>
    </submittedName>
</protein>
<gene>
    <name evidence="2" type="ORF">V1264_005812</name>
</gene>
<feature type="compositionally biased region" description="Basic residues" evidence="1">
    <location>
        <begin position="1"/>
        <end position="15"/>
    </location>
</feature>
<accession>A0AAN9G5W9</accession>
<dbReference type="Proteomes" id="UP001374579">
    <property type="component" value="Unassembled WGS sequence"/>
</dbReference>